<dbReference type="EMBL" id="BKCP01010292">
    <property type="protein sequence ID" value="GER52381.1"/>
    <property type="molecule type" value="Genomic_DNA"/>
</dbReference>
<evidence type="ECO:0000256" key="1">
    <source>
        <dbReference type="SAM" id="MobiDB-lite"/>
    </source>
</evidence>
<gene>
    <name evidence="2" type="ORF">STAS_29830</name>
</gene>
<dbReference type="Proteomes" id="UP000325081">
    <property type="component" value="Unassembled WGS sequence"/>
</dbReference>
<feature type="region of interest" description="Disordered" evidence="1">
    <location>
        <begin position="49"/>
        <end position="68"/>
    </location>
</feature>
<feature type="non-terminal residue" evidence="2">
    <location>
        <position position="130"/>
    </location>
</feature>
<evidence type="ECO:0000313" key="2">
    <source>
        <dbReference type="EMBL" id="GER52381.1"/>
    </source>
</evidence>
<accession>A0A5A7R7X8</accession>
<evidence type="ECO:0000313" key="3">
    <source>
        <dbReference type="Proteomes" id="UP000325081"/>
    </source>
</evidence>
<name>A0A5A7R7X8_STRAF</name>
<reference evidence="3" key="1">
    <citation type="journal article" date="2019" name="Curr. Biol.">
        <title>Genome Sequence of Striga asiatica Provides Insight into the Evolution of Plant Parasitism.</title>
        <authorList>
            <person name="Yoshida S."/>
            <person name="Kim S."/>
            <person name="Wafula E.K."/>
            <person name="Tanskanen J."/>
            <person name="Kim Y.M."/>
            <person name="Honaas L."/>
            <person name="Yang Z."/>
            <person name="Spallek T."/>
            <person name="Conn C.E."/>
            <person name="Ichihashi Y."/>
            <person name="Cheong K."/>
            <person name="Cui S."/>
            <person name="Der J.P."/>
            <person name="Gundlach H."/>
            <person name="Jiao Y."/>
            <person name="Hori C."/>
            <person name="Ishida J.K."/>
            <person name="Kasahara H."/>
            <person name="Kiba T."/>
            <person name="Kim M.S."/>
            <person name="Koo N."/>
            <person name="Laohavisit A."/>
            <person name="Lee Y.H."/>
            <person name="Lumba S."/>
            <person name="McCourt P."/>
            <person name="Mortimer J.C."/>
            <person name="Mutuku J.M."/>
            <person name="Nomura T."/>
            <person name="Sasaki-Sekimoto Y."/>
            <person name="Seto Y."/>
            <person name="Wang Y."/>
            <person name="Wakatake T."/>
            <person name="Sakakibara H."/>
            <person name="Demura T."/>
            <person name="Yamaguchi S."/>
            <person name="Yoneyama K."/>
            <person name="Manabe R.I."/>
            <person name="Nelson D.C."/>
            <person name="Schulman A.H."/>
            <person name="Timko M.P."/>
            <person name="dePamphilis C.W."/>
            <person name="Choi D."/>
            <person name="Shirasu K."/>
        </authorList>
    </citation>
    <scope>NUCLEOTIDE SEQUENCE [LARGE SCALE GENOMIC DNA]</scope>
    <source>
        <strain evidence="3">cv. UVA1</strain>
    </source>
</reference>
<sequence length="130" mass="14484">IEPDELRGKRKRSTCPYKLKKQQTIIRCSKCHETCHNALRWKVTTQNTEGLGNSSDAPQKQKANANANIPIGREKLTVTKKNTDGVVKSCDAPQQQQKVHANANILPPRADDLMNSVISDTELMAAIDNY</sequence>
<keyword evidence="3" id="KW-1185">Reference proteome</keyword>
<proteinExistence type="predicted"/>
<comment type="caution">
    <text evidence="2">The sequence shown here is derived from an EMBL/GenBank/DDBJ whole genome shotgun (WGS) entry which is preliminary data.</text>
</comment>
<protein>
    <submittedName>
        <fullName evidence="2">Spindle pole component 29</fullName>
    </submittedName>
</protein>
<feature type="non-terminal residue" evidence="2">
    <location>
        <position position="1"/>
    </location>
</feature>
<feature type="compositionally biased region" description="Low complexity" evidence="1">
    <location>
        <begin position="57"/>
        <end position="68"/>
    </location>
</feature>
<organism evidence="2 3">
    <name type="scientific">Striga asiatica</name>
    <name type="common">Asiatic witchweed</name>
    <name type="synonym">Buchnera asiatica</name>
    <dbReference type="NCBI Taxonomy" id="4170"/>
    <lineage>
        <taxon>Eukaryota</taxon>
        <taxon>Viridiplantae</taxon>
        <taxon>Streptophyta</taxon>
        <taxon>Embryophyta</taxon>
        <taxon>Tracheophyta</taxon>
        <taxon>Spermatophyta</taxon>
        <taxon>Magnoliopsida</taxon>
        <taxon>eudicotyledons</taxon>
        <taxon>Gunneridae</taxon>
        <taxon>Pentapetalae</taxon>
        <taxon>asterids</taxon>
        <taxon>lamiids</taxon>
        <taxon>Lamiales</taxon>
        <taxon>Orobanchaceae</taxon>
        <taxon>Buchnereae</taxon>
        <taxon>Striga</taxon>
    </lineage>
</organism>
<dbReference type="AlphaFoldDB" id="A0A5A7R7X8"/>